<dbReference type="PANTHER" id="PTHR43038:SF3">
    <property type="entry name" value="ABC TRANSPORTER G FAMILY MEMBER 20 ISOFORM X1"/>
    <property type="match status" value="1"/>
</dbReference>
<dbReference type="InterPro" id="IPR017871">
    <property type="entry name" value="ABC_transporter-like_CS"/>
</dbReference>
<keyword evidence="5" id="KW-1185">Reference proteome</keyword>
<feature type="domain" description="ABC transporter" evidence="3">
    <location>
        <begin position="3"/>
        <end position="230"/>
    </location>
</feature>
<evidence type="ECO:0000256" key="1">
    <source>
        <dbReference type="ARBA" id="ARBA00022741"/>
    </source>
</evidence>
<evidence type="ECO:0000259" key="3">
    <source>
        <dbReference type="PROSITE" id="PS50893"/>
    </source>
</evidence>
<keyword evidence="1" id="KW-0547">Nucleotide-binding</keyword>
<evidence type="ECO:0000256" key="2">
    <source>
        <dbReference type="ARBA" id="ARBA00022840"/>
    </source>
</evidence>
<reference evidence="4" key="1">
    <citation type="submission" date="2013-08" db="EMBL/GenBank/DDBJ databases">
        <authorList>
            <person name="Durkin A.S."/>
            <person name="Haft D.R."/>
            <person name="McCorrison J."/>
            <person name="Torralba M."/>
            <person name="Gillis M."/>
            <person name="Haft D.H."/>
            <person name="Methe B."/>
            <person name="Sutton G."/>
            <person name="Nelson K.E."/>
        </authorList>
    </citation>
    <scope>NUCLEOTIDE SEQUENCE [LARGE SCALE GENOMIC DNA]</scope>
    <source>
        <strain evidence="4">F0233</strain>
    </source>
</reference>
<dbReference type="Pfam" id="PF00005">
    <property type="entry name" value="ABC_tran"/>
    <property type="match status" value="1"/>
</dbReference>
<dbReference type="EMBL" id="ACVN02000305">
    <property type="protein sequence ID" value="ERK50410.1"/>
    <property type="molecule type" value="Genomic_DNA"/>
</dbReference>
<proteinExistence type="predicted"/>
<dbReference type="InterPro" id="IPR003439">
    <property type="entry name" value="ABC_transporter-like_ATP-bd"/>
</dbReference>
<dbReference type="GO" id="GO:0005524">
    <property type="term" value="F:ATP binding"/>
    <property type="evidence" value="ECO:0007669"/>
    <property type="project" value="UniProtKB-KW"/>
</dbReference>
<dbReference type="SUPFAM" id="SSF52540">
    <property type="entry name" value="P-loop containing nucleoside triphosphate hydrolases"/>
    <property type="match status" value="1"/>
</dbReference>
<dbReference type="PROSITE" id="PS50893">
    <property type="entry name" value="ABC_TRANSPORTER_2"/>
    <property type="match status" value="1"/>
</dbReference>
<dbReference type="PANTHER" id="PTHR43038">
    <property type="entry name" value="ATP-BINDING CASSETTE, SUB-FAMILY H, MEMBER 1"/>
    <property type="match status" value="1"/>
</dbReference>
<dbReference type="SMART" id="SM00382">
    <property type="entry name" value="AAA"/>
    <property type="match status" value="1"/>
</dbReference>
<sequence>MPVTVSHVGVTFKNTTVLTDVTTEFPDKAITALLGPSGSGKTTLIRCLVGAIRPTTGKVMINELPVPHRSLLEKVGYMPQSDAVYTDLSARANLEFFAGLHRLSGARRHDRIANVLEIVGLGEHADERVGNFSGGMRRRLSLAITLLPEPSTLILDEPTVGMDPVLRRSVWGSLRRLATDGQTVLISTHVMEEARRCDRAVLLRDGEKVADGTVSALEASSDGEGLEHYFFRKVH</sequence>
<dbReference type="Proteomes" id="UP000017052">
    <property type="component" value="Unassembled WGS sequence"/>
</dbReference>
<gene>
    <name evidence="4" type="ORF">HMPREF0682_2068</name>
</gene>
<dbReference type="OrthoDB" id="9804819at2"/>
<evidence type="ECO:0000313" key="4">
    <source>
        <dbReference type="EMBL" id="ERK50410.1"/>
    </source>
</evidence>
<evidence type="ECO:0000313" key="5">
    <source>
        <dbReference type="Proteomes" id="UP000017052"/>
    </source>
</evidence>
<dbReference type="GO" id="GO:0016887">
    <property type="term" value="F:ATP hydrolysis activity"/>
    <property type="evidence" value="ECO:0007669"/>
    <property type="project" value="InterPro"/>
</dbReference>
<dbReference type="Gene3D" id="3.40.50.300">
    <property type="entry name" value="P-loop containing nucleotide triphosphate hydrolases"/>
    <property type="match status" value="1"/>
</dbReference>
<organism evidence="4 5">
    <name type="scientific">Propionibacterium acidifaciens F0233</name>
    <dbReference type="NCBI Taxonomy" id="553198"/>
    <lineage>
        <taxon>Bacteria</taxon>
        <taxon>Bacillati</taxon>
        <taxon>Actinomycetota</taxon>
        <taxon>Actinomycetes</taxon>
        <taxon>Propionibacteriales</taxon>
        <taxon>Propionibacteriaceae</taxon>
        <taxon>Propionibacterium</taxon>
    </lineage>
</organism>
<accession>U2PIN0</accession>
<dbReference type="InterPro" id="IPR003593">
    <property type="entry name" value="AAA+_ATPase"/>
</dbReference>
<dbReference type="PROSITE" id="PS00211">
    <property type="entry name" value="ABC_TRANSPORTER_1"/>
    <property type="match status" value="1"/>
</dbReference>
<protein>
    <submittedName>
        <fullName evidence="4">ABC transporter, ATP-binding protein</fullName>
    </submittedName>
</protein>
<keyword evidence="2 4" id="KW-0067">ATP-binding</keyword>
<comment type="caution">
    <text evidence="4">The sequence shown here is derived from an EMBL/GenBank/DDBJ whole genome shotgun (WGS) entry which is preliminary data.</text>
</comment>
<name>U2PIN0_9ACTN</name>
<dbReference type="InterPro" id="IPR027417">
    <property type="entry name" value="P-loop_NTPase"/>
</dbReference>
<dbReference type="AlphaFoldDB" id="U2PIN0"/>